<sequence>MSLVKPERSFSMPEDVLRQIGTIARSLDSISNVEFKQIDLAKGQYLYLVRIAEHPGIIQERLSELLCVDKTTATRALQKLVQNDLIRKEADPTNKKIRHLYVTDKGRQLYPLIKRENDFSTQIALNGLSEPERAELSRLLAQVSQNVAANWLSVKKGRQRHY</sequence>
<dbReference type="PROSITE" id="PS50995">
    <property type="entry name" value="HTH_MARR_2"/>
    <property type="match status" value="1"/>
</dbReference>
<dbReference type="GO" id="GO:0003677">
    <property type="term" value="F:DNA binding"/>
    <property type="evidence" value="ECO:0007669"/>
    <property type="project" value="UniProtKB-KW"/>
</dbReference>
<dbReference type="SUPFAM" id="SSF46785">
    <property type="entry name" value="Winged helix' DNA-binding domain"/>
    <property type="match status" value="1"/>
</dbReference>
<dbReference type="PROSITE" id="PS01117">
    <property type="entry name" value="HTH_MARR_1"/>
    <property type="match status" value="1"/>
</dbReference>
<evidence type="ECO:0000313" key="5">
    <source>
        <dbReference type="EMBL" id="KRN28831.1"/>
    </source>
</evidence>
<dbReference type="Gene3D" id="1.10.10.10">
    <property type="entry name" value="Winged helix-like DNA-binding domain superfamily/Winged helix DNA-binding domain"/>
    <property type="match status" value="1"/>
</dbReference>
<keyword evidence="3" id="KW-0804">Transcription</keyword>
<reference evidence="5 6" key="1">
    <citation type="journal article" date="2015" name="Genome Announc.">
        <title>Expanding the biotechnology potential of lactobacilli through comparative genomics of 213 strains and associated genera.</title>
        <authorList>
            <person name="Sun Z."/>
            <person name="Harris H.M."/>
            <person name="McCann A."/>
            <person name="Guo C."/>
            <person name="Argimon S."/>
            <person name="Zhang W."/>
            <person name="Yang X."/>
            <person name="Jeffery I.B."/>
            <person name="Cooney J.C."/>
            <person name="Kagawa T.F."/>
            <person name="Liu W."/>
            <person name="Song Y."/>
            <person name="Salvetti E."/>
            <person name="Wrobel A."/>
            <person name="Rasinkangas P."/>
            <person name="Parkhill J."/>
            <person name="Rea M.C."/>
            <person name="O'Sullivan O."/>
            <person name="Ritari J."/>
            <person name="Douillard F.P."/>
            <person name="Paul Ross R."/>
            <person name="Yang R."/>
            <person name="Briner A.E."/>
            <person name="Felis G.E."/>
            <person name="de Vos W.M."/>
            <person name="Barrangou R."/>
            <person name="Klaenhammer T.R."/>
            <person name="Caufield P.W."/>
            <person name="Cui Y."/>
            <person name="Zhang H."/>
            <person name="O'Toole P.W."/>
        </authorList>
    </citation>
    <scope>NUCLEOTIDE SEQUENCE [LARGE SCALE GENOMIC DNA]</scope>
    <source>
        <strain evidence="5 6">ATCC BAA-66</strain>
    </source>
</reference>
<evidence type="ECO:0000256" key="1">
    <source>
        <dbReference type="ARBA" id="ARBA00023015"/>
    </source>
</evidence>
<dbReference type="AlphaFoldDB" id="A0A0R2FJJ7"/>
<dbReference type="EMBL" id="JQAT01000002">
    <property type="protein sequence ID" value="KRN28831.1"/>
    <property type="molecule type" value="Genomic_DNA"/>
</dbReference>
<dbReference type="GO" id="GO:0003700">
    <property type="term" value="F:DNA-binding transcription factor activity"/>
    <property type="evidence" value="ECO:0007669"/>
    <property type="project" value="InterPro"/>
</dbReference>
<dbReference type="PATRIC" id="fig|81857.3.peg.1043"/>
<dbReference type="SMART" id="SM00347">
    <property type="entry name" value="HTH_MARR"/>
    <property type="match status" value="1"/>
</dbReference>
<accession>A0A0R2FJJ7</accession>
<keyword evidence="2" id="KW-0238">DNA-binding</keyword>
<dbReference type="InterPro" id="IPR036390">
    <property type="entry name" value="WH_DNA-bd_sf"/>
</dbReference>
<dbReference type="Pfam" id="PF01047">
    <property type="entry name" value="MarR"/>
    <property type="match status" value="1"/>
</dbReference>
<organism evidence="5 6">
    <name type="scientific">Lactobacillus selangorensis</name>
    <dbReference type="NCBI Taxonomy" id="81857"/>
    <lineage>
        <taxon>Bacteria</taxon>
        <taxon>Bacillati</taxon>
        <taxon>Bacillota</taxon>
        <taxon>Bacilli</taxon>
        <taxon>Lactobacillales</taxon>
        <taxon>Lactobacillaceae</taxon>
        <taxon>Lactobacillus</taxon>
    </lineage>
</organism>
<dbReference type="PANTHER" id="PTHR42756:SF2">
    <property type="entry name" value="MARR FAMILY REGULATORY PROTEIN"/>
    <property type="match status" value="1"/>
</dbReference>
<feature type="domain" description="HTH marR-type" evidence="4">
    <location>
        <begin position="13"/>
        <end position="145"/>
    </location>
</feature>
<dbReference type="PANTHER" id="PTHR42756">
    <property type="entry name" value="TRANSCRIPTIONAL REGULATOR, MARR"/>
    <property type="match status" value="1"/>
</dbReference>
<keyword evidence="1" id="KW-0805">Transcription regulation</keyword>
<evidence type="ECO:0000313" key="6">
    <source>
        <dbReference type="Proteomes" id="UP000051751"/>
    </source>
</evidence>
<dbReference type="InterPro" id="IPR000835">
    <property type="entry name" value="HTH_MarR-typ"/>
</dbReference>
<protein>
    <submittedName>
        <fullName evidence="5">MarR family transcriptional regulator</fullName>
    </submittedName>
</protein>
<evidence type="ECO:0000256" key="2">
    <source>
        <dbReference type="ARBA" id="ARBA00023125"/>
    </source>
</evidence>
<gene>
    <name evidence="5" type="ORF">IV38_GL001038</name>
</gene>
<evidence type="ECO:0000259" key="4">
    <source>
        <dbReference type="PROSITE" id="PS50995"/>
    </source>
</evidence>
<dbReference type="Proteomes" id="UP000051751">
    <property type="component" value="Unassembled WGS sequence"/>
</dbReference>
<comment type="caution">
    <text evidence="5">The sequence shown here is derived from an EMBL/GenBank/DDBJ whole genome shotgun (WGS) entry which is preliminary data.</text>
</comment>
<name>A0A0R2FJJ7_9LACO</name>
<dbReference type="InterPro" id="IPR036388">
    <property type="entry name" value="WH-like_DNA-bd_sf"/>
</dbReference>
<proteinExistence type="predicted"/>
<dbReference type="PRINTS" id="PR00598">
    <property type="entry name" value="HTHMARR"/>
</dbReference>
<evidence type="ECO:0000256" key="3">
    <source>
        <dbReference type="ARBA" id="ARBA00023163"/>
    </source>
</evidence>
<dbReference type="InterPro" id="IPR023187">
    <property type="entry name" value="Tscrpt_reg_MarR-type_CS"/>
</dbReference>